<gene>
    <name evidence="4" type="ORF">JOC77_001334</name>
</gene>
<dbReference type="RefSeq" id="WP_204540403.1">
    <property type="nucleotide sequence ID" value="NZ_JAFBFI010000004.1"/>
</dbReference>
<feature type="site" description="Important for substrate specificity" evidence="3">
    <location>
        <position position="70"/>
    </location>
</feature>
<evidence type="ECO:0000313" key="5">
    <source>
        <dbReference type="Proteomes" id="UP000823486"/>
    </source>
</evidence>
<comment type="subcellular location">
    <subcellularLocation>
        <location evidence="3">Cytoplasm</location>
    </subcellularLocation>
</comment>
<dbReference type="PANTHER" id="PTHR43213">
    <property type="entry name" value="BIFUNCTIONAL DTTP/UTP PYROPHOSPHATASE/METHYLTRANSFERASE PROTEIN-RELATED"/>
    <property type="match status" value="1"/>
</dbReference>
<comment type="function">
    <text evidence="3">Nucleoside triphosphate pyrophosphatase that hydrolyzes dTTP and UTP. May have a dual role in cell division arrest and in preventing the incorporation of modified nucleotides into cellular nucleic acids.</text>
</comment>
<dbReference type="CDD" id="cd00555">
    <property type="entry name" value="Maf"/>
    <property type="match status" value="1"/>
</dbReference>
<evidence type="ECO:0000313" key="4">
    <source>
        <dbReference type="EMBL" id="MBM7691924.1"/>
    </source>
</evidence>
<feature type="site" description="Important for substrate specificity" evidence="3">
    <location>
        <position position="152"/>
    </location>
</feature>
<comment type="similarity">
    <text evidence="3">Belongs to the Maf family. YhdE subfamily.</text>
</comment>
<feature type="active site" description="Proton acceptor" evidence="3">
    <location>
        <position position="69"/>
    </location>
</feature>
<keyword evidence="3" id="KW-0963">Cytoplasm</keyword>
<protein>
    <recommendedName>
        <fullName evidence="3">dTTP/UTP pyrophosphatase</fullName>
        <shortName evidence="3">dTTPase/UTPase</shortName>
        <ecNumber evidence="3">3.6.1.9</ecNumber>
    </recommendedName>
    <alternativeName>
        <fullName evidence="3">Nucleoside triphosphate pyrophosphatase</fullName>
    </alternativeName>
    <alternativeName>
        <fullName evidence="3">Nucleotide pyrophosphatase</fullName>
        <shortName evidence="3">Nucleotide PPase</shortName>
    </alternativeName>
</protein>
<sequence>MEPLILASSSPRRKELLQLLQIPFRIIVSDVDETLPKQISPEEAVTNLARLKASAVSDNHPEFCTIGADTVVVSGKKILGKPADRQEAKEMLELLSGSAHQVLTGVCIKNHEKEITFYEKTEVTFWDLTEDQIESYLDSGEPFDKAGAYGIQGYGSLLVKEIHGDYFTVVGLPVARLSRELQKFI</sequence>
<evidence type="ECO:0000256" key="2">
    <source>
        <dbReference type="ARBA" id="ARBA00022801"/>
    </source>
</evidence>
<comment type="catalytic activity">
    <reaction evidence="3">
        <text>UTP + H2O = UMP + diphosphate + H(+)</text>
        <dbReference type="Rhea" id="RHEA:29395"/>
        <dbReference type="ChEBI" id="CHEBI:15377"/>
        <dbReference type="ChEBI" id="CHEBI:15378"/>
        <dbReference type="ChEBI" id="CHEBI:33019"/>
        <dbReference type="ChEBI" id="CHEBI:46398"/>
        <dbReference type="ChEBI" id="CHEBI:57865"/>
        <dbReference type="EC" id="3.6.1.9"/>
    </reaction>
</comment>
<feature type="site" description="Important for substrate specificity" evidence="3">
    <location>
        <position position="12"/>
    </location>
</feature>
<dbReference type="InterPro" id="IPR003697">
    <property type="entry name" value="Maf-like"/>
</dbReference>
<dbReference type="PIRSF" id="PIRSF006305">
    <property type="entry name" value="Maf"/>
    <property type="match status" value="1"/>
</dbReference>
<comment type="caution">
    <text evidence="3">Lacks conserved residue(s) required for the propagation of feature annotation.</text>
</comment>
<dbReference type="Proteomes" id="UP000823486">
    <property type="component" value="Unassembled WGS sequence"/>
</dbReference>
<name>A0ABS2QGU3_9BACI</name>
<evidence type="ECO:0000256" key="1">
    <source>
        <dbReference type="ARBA" id="ARBA00001968"/>
    </source>
</evidence>
<proteinExistence type="inferred from homology"/>
<keyword evidence="2 3" id="KW-0378">Hydrolase</keyword>
<organism evidence="4 5">
    <name type="scientific">Peribacillus deserti</name>
    <dbReference type="NCBI Taxonomy" id="673318"/>
    <lineage>
        <taxon>Bacteria</taxon>
        <taxon>Bacillati</taxon>
        <taxon>Bacillota</taxon>
        <taxon>Bacilli</taxon>
        <taxon>Bacillales</taxon>
        <taxon>Bacillaceae</taxon>
        <taxon>Peribacillus</taxon>
    </lineage>
</organism>
<keyword evidence="3" id="KW-0546">Nucleotide metabolism</keyword>
<dbReference type="NCBIfam" id="TIGR00172">
    <property type="entry name" value="maf"/>
    <property type="match status" value="1"/>
</dbReference>
<evidence type="ECO:0000256" key="3">
    <source>
        <dbReference type="HAMAP-Rule" id="MF_00528"/>
    </source>
</evidence>
<comment type="caution">
    <text evidence="4">The sequence shown here is derived from an EMBL/GenBank/DDBJ whole genome shotgun (WGS) entry which is preliminary data.</text>
</comment>
<comment type="catalytic activity">
    <reaction evidence="3">
        <text>dTTP + H2O = dTMP + diphosphate + H(+)</text>
        <dbReference type="Rhea" id="RHEA:28534"/>
        <dbReference type="ChEBI" id="CHEBI:15377"/>
        <dbReference type="ChEBI" id="CHEBI:15378"/>
        <dbReference type="ChEBI" id="CHEBI:33019"/>
        <dbReference type="ChEBI" id="CHEBI:37568"/>
        <dbReference type="ChEBI" id="CHEBI:63528"/>
        <dbReference type="EC" id="3.6.1.9"/>
    </reaction>
</comment>
<dbReference type="HAMAP" id="MF_00528">
    <property type="entry name" value="Maf"/>
    <property type="match status" value="1"/>
</dbReference>
<accession>A0ABS2QGU3</accession>
<dbReference type="InterPro" id="IPR029001">
    <property type="entry name" value="ITPase-like_fam"/>
</dbReference>
<dbReference type="EC" id="3.6.1.9" evidence="3"/>
<comment type="cofactor">
    <cofactor evidence="1 3">
        <name>a divalent metal cation</name>
        <dbReference type="ChEBI" id="CHEBI:60240"/>
    </cofactor>
</comment>
<dbReference type="EMBL" id="JAFBFI010000004">
    <property type="protein sequence ID" value="MBM7691924.1"/>
    <property type="molecule type" value="Genomic_DNA"/>
</dbReference>
<dbReference type="SUPFAM" id="SSF52972">
    <property type="entry name" value="ITPase-like"/>
    <property type="match status" value="1"/>
</dbReference>
<dbReference type="Pfam" id="PF02545">
    <property type="entry name" value="Maf"/>
    <property type="match status" value="1"/>
</dbReference>
<keyword evidence="5" id="KW-1185">Reference proteome</keyword>
<dbReference type="Gene3D" id="3.90.950.10">
    <property type="match status" value="1"/>
</dbReference>
<dbReference type="PANTHER" id="PTHR43213:SF5">
    <property type="entry name" value="BIFUNCTIONAL DTTP_UTP PYROPHOSPHATASE_METHYLTRANSFERASE PROTEIN-RELATED"/>
    <property type="match status" value="1"/>
</dbReference>
<reference evidence="4 5" key="1">
    <citation type="submission" date="2021-01" db="EMBL/GenBank/DDBJ databases">
        <title>Genomic Encyclopedia of Type Strains, Phase IV (KMG-IV): sequencing the most valuable type-strain genomes for metagenomic binning, comparative biology and taxonomic classification.</title>
        <authorList>
            <person name="Goeker M."/>
        </authorList>
    </citation>
    <scope>NUCLEOTIDE SEQUENCE [LARGE SCALE GENOMIC DNA]</scope>
    <source>
        <strain evidence="4 5">DSM 105482</strain>
    </source>
</reference>